<dbReference type="Proteomes" id="UP000284202">
    <property type="component" value="Unassembled WGS sequence"/>
</dbReference>
<dbReference type="AlphaFoldDB" id="A0A418T4W5"/>
<gene>
    <name evidence="1" type="ORF">D3P04_04885</name>
</gene>
<reference evidence="2" key="1">
    <citation type="submission" date="2018-09" db="EMBL/GenBank/DDBJ databases">
        <title>Acidovorax cavernicola nov. sp. isolated from Gruta de las Maravillas (Aracena, Spain).</title>
        <authorList>
            <person name="Jurado V."/>
            <person name="Gutierrez-Patricio S."/>
            <person name="Gonzalez-Pimentel J.L."/>
            <person name="Miller A.Z."/>
            <person name="Laiz L."/>
            <person name="Saiz-Jimenez C."/>
        </authorList>
    </citation>
    <scope>NUCLEOTIDE SEQUENCE [LARGE SCALE GENOMIC DNA]</scope>
    <source>
        <strain evidence="2">1011MAR3C25</strain>
    </source>
</reference>
<protein>
    <submittedName>
        <fullName evidence="1">Uncharacterized protein</fullName>
    </submittedName>
</protein>
<dbReference type="OrthoDB" id="9988991at2"/>
<name>A0A418T4W5_9RHOB</name>
<comment type="caution">
    <text evidence="1">The sequence shown here is derived from an EMBL/GenBank/DDBJ whole genome shotgun (WGS) entry which is preliminary data.</text>
</comment>
<evidence type="ECO:0000313" key="2">
    <source>
        <dbReference type="Proteomes" id="UP000284202"/>
    </source>
</evidence>
<accession>A0A418T4W5</accession>
<dbReference type="RefSeq" id="WP_119746471.1">
    <property type="nucleotide sequence ID" value="NZ_QZCG01000002.1"/>
</dbReference>
<keyword evidence="2" id="KW-1185">Reference proteome</keyword>
<evidence type="ECO:0000313" key="1">
    <source>
        <dbReference type="EMBL" id="RJE88239.1"/>
    </source>
</evidence>
<organism evidence="1 2">
    <name type="scientific">Paracoccus onubensis</name>
    <dbReference type="NCBI Taxonomy" id="1675788"/>
    <lineage>
        <taxon>Bacteria</taxon>
        <taxon>Pseudomonadati</taxon>
        <taxon>Pseudomonadota</taxon>
        <taxon>Alphaproteobacteria</taxon>
        <taxon>Rhodobacterales</taxon>
        <taxon>Paracoccaceae</taxon>
        <taxon>Paracoccus</taxon>
    </lineage>
</organism>
<dbReference type="EMBL" id="QZCG01000002">
    <property type="protein sequence ID" value="RJE88239.1"/>
    <property type="molecule type" value="Genomic_DNA"/>
</dbReference>
<proteinExistence type="predicted"/>
<sequence length="321" mass="36366">MANDQTIANAVGNAQGLMHVAEGREPSELEFRAELTAEEELLHFYFNDEILEVAEEYQSLIAERAEDQANIDNYNAGQQKIFEEARQFGADREYQPIPLAPRLLADYEEKLAGCEERVAQIIAQVRSQFHDRALNLTERREDIVDYVATISKHEERQDRYDAAETDEERQENWVGFDPDTQRTYYDFRELDRIHAEYELLKNGISINPTRIDWAGLVWFGVSLIVVEIVTAGLINVAVGAVGVGTRWVVSAAGKAGRIATAADRIRRRYNALSDRAKDFLERAYLRSRNREVPDYPNTGPQAVGSTGRRSSVPCLARACKP</sequence>